<reference evidence="1 2" key="1">
    <citation type="submission" date="2017-03" db="EMBL/GenBank/DDBJ databases">
        <authorList>
            <person name="Afonso C.L."/>
            <person name="Miller P.J."/>
            <person name="Scott M.A."/>
            <person name="Spackman E."/>
            <person name="Goraichik I."/>
            <person name="Dimitrov K.M."/>
            <person name="Suarez D.L."/>
            <person name="Swayne D.E."/>
        </authorList>
    </citation>
    <scope>NUCLEOTIDE SEQUENCE [LARGE SCALE GENOMIC DNA]</scope>
    <source>
        <strain evidence="1 2">CECT 8287</strain>
    </source>
</reference>
<evidence type="ECO:0000313" key="1">
    <source>
        <dbReference type="EMBL" id="SLN09534.1"/>
    </source>
</evidence>
<organism evidence="1 2">
    <name type="scientific">Roseovarius litorisediminis</name>
    <dbReference type="NCBI Taxonomy" id="1312363"/>
    <lineage>
        <taxon>Bacteria</taxon>
        <taxon>Pseudomonadati</taxon>
        <taxon>Pseudomonadota</taxon>
        <taxon>Alphaproteobacteria</taxon>
        <taxon>Rhodobacterales</taxon>
        <taxon>Roseobacteraceae</taxon>
        <taxon>Roseovarius</taxon>
    </lineage>
</organism>
<sequence>MSLRDDLIRDTIDNFYDRHMAEVAAKIEELYPEVEPQAAAEFVQILAMLSEGTTVLYGTRRDRRVRHERAVERACEIMREFLPLGGAPAD</sequence>
<gene>
    <name evidence="1" type="ORF">PEL8287_00018</name>
</gene>
<dbReference type="Proteomes" id="UP000193827">
    <property type="component" value="Unassembled WGS sequence"/>
</dbReference>
<dbReference type="RefSeq" id="WP_085890307.1">
    <property type="nucleotide sequence ID" value="NZ_FWFL01000001.1"/>
</dbReference>
<keyword evidence="2" id="KW-1185">Reference proteome</keyword>
<proteinExistence type="predicted"/>
<dbReference type="EMBL" id="FWFL01000001">
    <property type="protein sequence ID" value="SLN09534.1"/>
    <property type="molecule type" value="Genomic_DNA"/>
</dbReference>
<accession>A0A1Y5R5G6</accession>
<dbReference type="AlphaFoldDB" id="A0A1Y5R5G6"/>
<name>A0A1Y5R5G6_9RHOB</name>
<evidence type="ECO:0000313" key="2">
    <source>
        <dbReference type="Proteomes" id="UP000193827"/>
    </source>
</evidence>
<protein>
    <submittedName>
        <fullName evidence="1">Uncharacterized protein</fullName>
    </submittedName>
</protein>